<dbReference type="SUPFAM" id="SSF52540">
    <property type="entry name" value="P-loop containing nucleoside triphosphate hydrolases"/>
    <property type="match status" value="1"/>
</dbReference>
<dbReference type="NCBIfam" id="NF041492">
    <property type="entry name" value="MobF"/>
    <property type="match status" value="1"/>
</dbReference>
<proteinExistence type="predicted"/>
<dbReference type="CDD" id="cd18809">
    <property type="entry name" value="SF1_C_RecD"/>
    <property type="match status" value="1"/>
</dbReference>
<feature type="region of interest" description="Disordered" evidence="1">
    <location>
        <begin position="1327"/>
        <end position="1443"/>
    </location>
</feature>
<dbReference type="Gene3D" id="3.40.50.300">
    <property type="entry name" value="P-loop containing nucleotide triphosphate hydrolases"/>
    <property type="match status" value="2"/>
</dbReference>
<organism evidence="3 4">
    <name type="scientific">Glutamicibacter ardleyensis</name>
    <dbReference type="NCBI Taxonomy" id="225894"/>
    <lineage>
        <taxon>Bacteria</taxon>
        <taxon>Bacillati</taxon>
        <taxon>Actinomycetota</taxon>
        <taxon>Actinomycetes</taxon>
        <taxon>Micrococcales</taxon>
        <taxon>Micrococcaceae</taxon>
        <taxon>Glutamicibacter</taxon>
    </lineage>
</organism>
<protein>
    <recommendedName>
        <fullName evidence="2">TrwC relaxase domain-containing protein</fullName>
    </recommendedName>
</protein>
<dbReference type="Proteomes" id="UP000606115">
    <property type="component" value="Unassembled WGS sequence"/>
</dbReference>
<dbReference type="GeneID" id="303305848"/>
<dbReference type="EMBL" id="BMKX01000013">
    <property type="protein sequence ID" value="GGJ73119.1"/>
    <property type="molecule type" value="Genomic_DNA"/>
</dbReference>
<dbReference type="Pfam" id="PF08751">
    <property type="entry name" value="TrwC"/>
    <property type="match status" value="1"/>
</dbReference>
<evidence type="ECO:0000259" key="2">
    <source>
        <dbReference type="Pfam" id="PF08751"/>
    </source>
</evidence>
<dbReference type="InterPro" id="IPR027417">
    <property type="entry name" value="P-loop_NTPase"/>
</dbReference>
<name>A0ABQ2DUP8_9MICC</name>
<keyword evidence="4" id="KW-1185">Reference proteome</keyword>
<dbReference type="Pfam" id="PF13604">
    <property type="entry name" value="AAA_30"/>
    <property type="match status" value="1"/>
</dbReference>
<dbReference type="RefSeq" id="WP_229677236.1">
    <property type="nucleotide sequence ID" value="NZ_BMKX01000013.1"/>
</dbReference>
<feature type="compositionally biased region" description="Basic and acidic residues" evidence="1">
    <location>
        <begin position="1328"/>
        <end position="1352"/>
    </location>
</feature>
<comment type="caution">
    <text evidence="3">The sequence shown here is derived from an EMBL/GenBank/DDBJ whole genome shotgun (WGS) entry which is preliminary data.</text>
</comment>
<gene>
    <name evidence="3" type="ORF">GCM10007173_35140</name>
</gene>
<feature type="compositionally biased region" description="Polar residues" evidence="1">
    <location>
        <begin position="1353"/>
        <end position="1362"/>
    </location>
</feature>
<dbReference type="Gene3D" id="2.30.30.940">
    <property type="match status" value="1"/>
</dbReference>
<reference evidence="4" key="1">
    <citation type="journal article" date="2019" name="Int. J. Syst. Evol. Microbiol.">
        <title>The Global Catalogue of Microorganisms (GCM) 10K type strain sequencing project: providing services to taxonomists for standard genome sequencing and annotation.</title>
        <authorList>
            <consortium name="The Broad Institute Genomics Platform"/>
            <consortium name="The Broad Institute Genome Sequencing Center for Infectious Disease"/>
            <person name="Wu L."/>
            <person name="Ma J."/>
        </authorList>
    </citation>
    <scope>NUCLEOTIDE SEQUENCE [LARGE SCALE GENOMIC DNA]</scope>
    <source>
        <strain evidence="4">CGMCC 1.3685</strain>
    </source>
</reference>
<sequence>MTLHKLSAGDGYQYYTREVASADELRTGDRTLGDYYTVTGHPPGIWGGRGAKNLGVSGEVTEEQMELLYGLGQHPLAGQIDPQTGAKIDAKLGQRYKRFDQYDAALTKKITTAMGDFTRLKHREPTVDERRIIRAKAGGQHFHQLHGRKPKNKEELSQFISRQTHKGSNAVAGYDMVFSPSKSISYLWGVSDRKVQAAIEKAHHAAIEDAMTYLETNATFTRRGKNGVRSEDVDGGLIYTSFRHYDSRDGDPQLHDHIVVSNKVLGMDGKWSALDGTVLHKYAVSASEHYNAKVMQYVCKELGAAPVARAVEGKRPIIEIGGVQMAAIEAASSRRSSIKENLTQLVAGFEERHGRAPNAKQLIKLSQQATLETRAEKKKGRSLSELTGHWQTKFSAVPGALTGDDLFAAVRAYSKTQNPNYDLVDVLPAEQIETLAQSTITRLEQNRSTWTTAHVEAEVRRQLTHEYQAQPVADSVIVQIRAAALDSLSLKVTPDLPVPAAVPGAVIAVYRYQKPHAALYTSETILEAEHTAVQAARTDVIPAVTQGEFTRVLENFDGRLNDHQIALAQEFSCSPKLLVAGIGPAGTGKTTSMRLAVTAMQHAGHHVVAVAPSAKAASLLGSEVGAEAMTVDRLLRAPDMLNPGDVVLVDEAGMLGTPQFVTLVLQAKKRGALVRAIGDDKQLSAVGAGGLLRLLNAEEELVNLEEIHRFRNEDGTANLEEAAASLALREAPAVGKDDPWAYYRAEGKIQAGTVDHMADQVFAAWQKDTNEGLKSLMLAGTNTQVDRLNQKAQAYRLHTGQLDDAQSLTGRNNAQIYAGDVILTKNNDRRISVHQGKDFVKNNDAWIVESIEDGNLLARHQQHQGLAVIPASYAEKHAILGYADTVHTAQGATVDTAHALLTNQSDRAGAYVATSRGKYDNQIYVGLAENERPDEVLKGIAERTDLNITAHESITREHDKARDLNGLGEIYRDLADQARNARFEQILRTAVGARVAEPFLADPAWGAVTHHLQNAESQGIKLETLLADAYHQREFANADQPAAVLAWRMEPLIENRAETLAEAHRPLRDVATKHLEELERRATAQADILAVPYRETATQLATKEGLSPYTRRLYGHLTDDALANRVKDTSDDLLRQIPSDPENNEKLLSWSLNKLREEQQRREKMPELLRQAETLDRGHELHSTAAGTILERISRELELRELEQPALQPAHVRNELGEWYAPTAELHDPRTPDAWKQQLTGYRQALDTEHQRVGADLAQNPPVWLDALGPVPGRSDRAEEWRRVAAEVAACRRTYNIAESEPELLPKTHLKKSEVAQNLRNRAAALHKHSELTTREPMPEAAKTEAVQRKNDQAITTLSPTSAEAKLAQLRRLSQGTTQPTTEQENTVPAEFEHEMSGQKPTPAAESLLEKLRRNRTELQDEQKNRVQDDELRRKGPQGPTLT</sequence>
<feature type="domain" description="TrwC relaxase" evidence="2">
    <location>
        <begin position="8"/>
        <end position="396"/>
    </location>
</feature>
<dbReference type="InterPro" id="IPR014862">
    <property type="entry name" value="TrwC"/>
</dbReference>
<evidence type="ECO:0000313" key="4">
    <source>
        <dbReference type="Proteomes" id="UP000606115"/>
    </source>
</evidence>
<feature type="compositionally biased region" description="Polar residues" evidence="1">
    <location>
        <begin position="1372"/>
        <end position="1387"/>
    </location>
</feature>
<evidence type="ECO:0000313" key="3">
    <source>
        <dbReference type="EMBL" id="GGJ73119.1"/>
    </source>
</evidence>
<evidence type="ECO:0000256" key="1">
    <source>
        <dbReference type="SAM" id="MobiDB-lite"/>
    </source>
</evidence>
<accession>A0ABQ2DUP8</accession>
<dbReference type="CDD" id="cd17933">
    <property type="entry name" value="DEXSc_RecD-like"/>
    <property type="match status" value="1"/>
</dbReference>
<dbReference type="SUPFAM" id="SSF55464">
    <property type="entry name" value="Origin of replication-binding domain, RBD-like"/>
    <property type="match status" value="1"/>
</dbReference>
<feature type="compositionally biased region" description="Basic and acidic residues" evidence="1">
    <location>
        <begin position="1408"/>
        <end position="1434"/>
    </location>
</feature>